<accession>A0AAJ8BPJ5</accession>
<dbReference type="CDD" id="cd02440">
    <property type="entry name" value="AdoMet_MTases"/>
    <property type="match status" value="1"/>
</dbReference>
<keyword evidence="3" id="KW-0808">Transferase</keyword>
<dbReference type="GO" id="GO:0032259">
    <property type="term" value="P:methylation"/>
    <property type="evidence" value="ECO:0007669"/>
    <property type="project" value="UniProtKB-KW"/>
</dbReference>
<evidence type="ECO:0000256" key="1">
    <source>
        <dbReference type="ARBA" id="ARBA00005179"/>
    </source>
</evidence>
<evidence type="ECO:0000256" key="2">
    <source>
        <dbReference type="ARBA" id="ARBA00022603"/>
    </source>
</evidence>
<dbReference type="GeneID" id="84590922"/>
<dbReference type="InterPro" id="IPR041698">
    <property type="entry name" value="Methyltransf_25"/>
</dbReference>
<protein>
    <recommendedName>
        <fullName evidence="5">Methyltransferase domain-containing protein</fullName>
    </recommendedName>
</protein>
<evidence type="ECO:0000259" key="5">
    <source>
        <dbReference type="Pfam" id="PF13649"/>
    </source>
</evidence>
<dbReference type="SUPFAM" id="SSF53335">
    <property type="entry name" value="S-adenosyl-L-methionine-dependent methyltransferases"/>
    <property type="match status" value="1"/>
</dbReference>
<evidence type="ECO:0000256" key="4">
    <source>
        <dbReference type="ARBA" id="ARBA00022691"/>
    </source>
</evidence>
<sequence length="287" mass="32247">MASFSDEGYDCSAYAAYRPSPPKALYDTVLAYHQSPRELCVDLGTGHGAVARALATHFKSVLGVDSSEGMLKEAARAQQWDIRISVFNNEWMYPVECRDFANWTDLTRLVSVPANDDAPGVSNTPGAIQMRASQTLGSLEILIRTLSMVHEWRKAHPEALSVREGGSGDCVDTLMRDIIEGEEKWRVFVTSGGNWRDIEHASAFRLSRAGRVYTKHMRSERFCRSQCMDSESCGSAMIFNNRGWRSKVLEKKTYVVICIFLSTFQEFNMISCERSSRLAKSKGWLAD</sequence>
<dbReference type="Pfam" id="PF13649">
    <property type="entry name" value="Methyltransf_25"/>
    <property type="match status" value="1"/>
</dbReference>
<dbReference type="Gene3D" id="3.40.50.150">
    <property type="entry name" value="Vaccinia Virus protein VP39"/>
    <property type="match status" value="1"/>
</dbReference>
<dbReference type="InterPro" id="IPR029063">
    <property type="entry name" value="SAM-dependent_MTases_sf"/>
</dbReference>
<keyword evidence="2" id="KW-0489">Methyltransferase</keyword>
<dbReference type="PANTHER" id="PTHR44942">
    <property type="entry name" value="METHYLTRANSF_11 DOMAIN-CONTAINING PROTEIN"/>
    <property type="match status" value="1"/>
</dbReference>
<dbReference type="InterPro" id="IPR051052">
    <property type="entry name" value="Diverse_substrate_MTase"/>
</dbReference>
<dbReference type="RefSeq" id="XP_059600598.1">
    <property type="nucleotide sequence ID" value="XM_059747538.1"/>
</dbReference>
<reference evidence="6" key="1">
    <citation type="submission" date="2025-02" db="EMBL/GenBank/DDBJ databases">
        <authorList>
            <consortium name="NCBI Genome Project"/>
        </authorList>
    </citation>
    <scope>NUCLEOTIDE SEQUENCE</scope>
</reference>
<dbReference type="PANTHER" id="PTHR44942:SF4">
    <property type="entry name" value="METHYLTRANSFERASE TYPE 11 DOMAIN-CONTAINING PROTEIN"/>
    <property type="match status" value="1"/>
</dbReference>
<keyword evidence="4" id="KW-0949">S-adenosyl-L-methionine</keyword>
<gene>
    <name evidence="6" type="ORF">An04g05560</name>
</gene>
<reference evidence="6" key="2">
    <citation type="submission" date="2025-08" db="UniProtKB">
        <authorList>
            <consortium name="RefSeq"/>
        </authorList>
    </citation>
    <scope>IDENTIFICATION</scope>
</reference>
<feature type="domain" description="Methyltransferase" evidence="5">
    <location>
        <begin position="41"/>
        <end position="87"/>
    </location>
</feature>
<dbReference type="KEGG" id="ang:An04g05560"/>
<organism evidence="6">
    <name type="scientific">Aspergillus niger</name>
    <dbReference type="NCBI Taxonomy" id="5061"/>
    <lineage>
        <taxon>Eukaryota</taxon>
        <taxon>Fungi</taxon>
        <taxon>Dikarya</taxon>
        <taxon>Ascomycota</taxon>
        <taxon>Pezizomycotina</taxon>
        <taxon>Eurotiomycetes</taxon>
        <taxon>Eurotiomycetidae</taxon>
        <taxon>Eurotiales</taxon>
        <taxon>Aspergillaceae</taxon>
        <taxon>Aspergillus</taxon>
        <taxon>Aspergillus subgen. Circumdati</taxon>
    </lineage>
</organism>
<evidence type="ECO:0000256" key="3">
    <source>
        <dbReference type="ARBA" id="ARBA00022679"/>
    </source>
</evidence>
<proteinExistence type="predicted"/>
<name>A0AAJ8BPJ5_ASPNG</name>
<evidence type="ECO:0000313" key="6">
    <source>
        <dbReference type="RefSeq" id="XP_059600598.1"/>
    </source>
</evidence>
<comment type="pathway">
    <text evidence="1">Secondary metabolite biosynthesis.</text>
</comment>
<dbReference type="VEuPathDB" id="FungiDB:An04g05560"/>
<dbReference type="GO" id="GO:0008168">
    <property type="term" value="F:methyltransferase activity"/>
    <property type="evidence" value="ECO:0007669"/>
    <property type="project" value="UniProtKB-KW"/>
</dbReference>
<dbReference type="AlphaFoldDB" id="A0AAJ8BPJ5"/>